<dbReference type="Gene3D" id="2.60.200.20">
    <property type="match status" value="1"/>
</dbReference>
<dbReference type="Gene3D" id="3.40.850.10">
    <property type="entry name" value="Kinesin motor domain"/>
    <property type="match status" value="1"/>
</dbReference>
<dbReference type="Pfam" id="PF00225">
    <property type="entry name" value="Kinesin"/>
    <property type="match status" value="1"/>
</dbReference>
<evidence type="ECO:0000256" key="3">
    <source>
        <dbReference type="ARBA" id="ARBA00022741"/>
    </source>
</evidence>
<dbReference type="SMART" id="SM00129">
    <property type="entry name" value="KISc"/>
    <property type="match status" value="1"/>
</dbReference>
<dbReference type="PANTHER" id="PTHR47117">
    <property type="entry name" value="STAR-RELATED LIPID TRANSFER PROTEIN 9"/>
    <property type="match status" value="1"/>
</dbReference>
<evidence type="ECO:0000256" key="1">
    <source>
        <dbReference type="ARBA" id="ARBA00022714"/>
    </source>
</evidence>
<comment type="cofactor">
    <cofactor evidence="9">
        <name>[2Fe-2S] cluster</name>
        <dbReference type="ChEBI" id="CHEBI:190135"/>
    </cofactor>
</comment>
<evidence type="ECO:0000256" key="4">
    <source>
        <dbReference type="ARBA" id="ARBA00022840"/>
    </source>
</evidence>
<feature type="coiled-coil region" evidence="11">
    <location>
        <begin position="986"/>
        <end position="1052"/>
    </location>
</feature>
<keyword evidence="1" id="KW-0001">2Fe-2S</keyword>
<keyword evidence="8 10" id="KW-0505">Motor protein</keyword>
<dbReference type="SMART" id="SM00704">
    <property type="entry name" value="ZnF_CDGSH"/>
    <property type="match status" value="2"/>
</dbReference>
<dbReference type="InterPro" id="IPR036961">
    <property type="entry name" value="Kinesin_motor_dom_sf"/>
</dbReference>
<evidence type="ECO:0000256" key="2">
    <source>
        <dbReference type="ARBA" id="ARBA00022723"/>
    </source>
</evidence>
<dbReference type="InterPro" id="IPR018967">
    <property type="entry name" value="FeS-contain_CDGSH-typ"/>
</dbReference>
<dbReference type="Pfam" id="PF06239">
    <property type="entry name" value="ECSIT_N"/>
    <property type="match status" value="1"/>
</dbReference>
<reference evidence="14 15" key="1">
    <citation type="journal article" date="2022" name="Front. Cell. Infect. Microbiol.">
        <title>The Genomes of Two Strains of Taenia crassiceps the Animal Model for the Study of Human Cysticercosis.</title>
        <authorList>
            <person name="Bobes R.J."/>
            <person name="Estrada K."/>
            <person name="Rios-Valencia D.G."/>
            <person name="Calderon-Gallegos A."/>
            <person name="de la Torre P."/>
            <person name="Carrero J.C."/>
            <person name="Sanchez-Flores A."/>
            <person name="Laclette J.P."/>
        </authorList>
    </citation>
    <scope>NUCLEOTIDE SEQUENCE [LARGE SCALE GENOMIC DNA]</scope>
    <source>
        <strain evidence="14">WFUcys</strain>
    </source>
</reference>
<organism evidence="14 15">
    <name type="scientific">Taenia crassiceps</name>
    <dbReference type="NCBI Taxonomy" id="6207"/>
    <lineage>
        <taxon>Eukaryota</taxon>
        <taxon>Metazoa</taxon>
        <taxon>Spiralia</taxon>
        <taxon>Lophotrochozoa</taxon>
        <taxon>Platyhelminthes</taxon>
        <taxon>Cestoda</taxon>
        <taxon>Eucestoda</taxon>
        <taxon>Cyclophyllidea</taxon>
        <taxon>Taeniidae</taxon>
        <taxon>Taenia</taxon>
    </lineage>
</organism>
<accession>A0ABR4Q8J7</accession>
<evidence type="ECO:0000256" key="10">
    <source>
        <dbReference type="PROSITE-ProRule" id="PRU00283"/>
    </source>
</evidence>
<dbReference type="Gene3D" id="3.40.5.90">
    <property type="entry name" value="CDGSH iron-sulfur domain, mitoNEET-type"/>
    <property type="match status" value="2"/>
</dbReference>
<proteinExistence type="inferred from homology"/>
<feature type="domain" description="Kinesin motor" evidence="13">
    <location>
        <begin position="653"/>
        <end position="971"/>
    </location>
</feature>
<evidence type="ECO:0000256" key="6">
    <source>
        <dbReference type="ARBA" id="ARBA00023014"/>
    </source>
</evidence>
<dbReference type="SUPFAM" id="SSF49879">
    <property type="entry name" value="SMAD/FHA domain"/>
    <property type="match status" value="1"/>
</dbReference>
<evidence type="ECO:0000256" key="12">
    <source>
        <dbReference type="SAM" id="MobiDB-lite"/>
    </source>
</evidence>
<dbReference type="Proteomes" id="UP001651158">
    <property type="component" value="Unassembled WGS sequence"/>
</dbReference>
<gene>
    <name evidence="14" type="ORF">TcWFU_000596</name>
</gene>
<evidence type="ECO:0000256" key="5">
    <source>
        <dbReference type="ARBA" id="ARBA00023004"/>
    </source>
</evidence>
<dbReference type="InterPro" id="IPR042216">
    <property type="entry name" value="MitoNEET_CISD"/>
</dbReference>
<dbReference type="PRINTS" id="PR00380">
    <property type="entry name" value="KINESINHEAVY"/>
</dbReference>
<dbReference type="InterPro" id="IPR027417">
    <property type="entry name" value="P-loop_NTPase"/>
</dbReference>
<dbReference type="InterPro" id="IPR046448">
    <property type="entry name" value="ECSIT_N"/>
</dbReference>
<dbReference type="EMBL" id="JAKROA010000006">
    <property type="protein sequence ID" value="KAL5106021.1"/>
    <property type="molecule type" value="Genomic_DNA"/>
</dbReference>
<dbReference type="SUPFAM" id="SSF52540">
    <property type="entry name" value="P-loop containing nucleoside triphosphate hydrolases"/>
    <property type="match status" value="1"/>
</dbReference>
<keyword evidence="3 10" id="KW-0547">Nucleotide-binding</keyword>
<keyword evidence="5" id="KW-0408">Iron</keyword>
<evidence type="ECO:0000259" key="13">
    <source>
        <dbReference type="PROSITE" id="PS50067"/>
    </source>
</evidence>
<keyword evidence="15" id="KW-1185">Reference proteome</keyword>
<evidence type="ECO:0000256" key="7">
    <source>
        <dbReference type="ARBA" id="ARBA00023054"/>
    </source>
</evidence>
<keyword evidence="2" id="KW-0479">Metal-binding</keyword>
<dbReference type="InterPro" id="IPR001752">
    <property type="entry name" value="Kinesin_motor_dom"/>
</dbReference>
<name>A0ABR4Q8J7_9CEST</name>
<protein>
    <submittedName>
        <fullName evidence="14">Kinesin-like protein KIF28P</fullName>
    </submittedName>
</protein>
<keyword evidence="6" id="KW-0411">Iron-sulfur</keyword>
<comment type="similarity">
    <text evidence="10">Belongs to the TRAFAC class myosin-kinesin ATPase superfamily. Kinesin family.</text>
</comment>
<dbReference type="InterPro" id="IPR008984">
    <property type="entry name" value="SMAD_FHA_dom_sf"/>
</dbReference>
<keyword evidence="7 11" id="KW-0175">Coiled coil</keyword>
<evidence type="ECO:0000313" key="15">
    <source>
        <dbReference type="Proteomes" id="UP001651158"/>
    </source>
</evidence>
<sequence>MNNRVVTAPRRGGWCAGISGESNVVVDTSWVVMLNARSLLPRKLLLPVPLTRGGRFLAPGSYYVPFSQRFDEEGNRRPPPHPETPKFRDELPPATGPKIADKHPFRFICEARRIYWWCACGQSKEQPFCDGHHSRLVHKWPSRNQKPMFKPIKVTFEKKTEVWFCVCKQTGSPPFCDGSHNCELVQSAFKLSKGGQRNLTGGLNQWNVFSSRTLFSFFKKKKSDDETSSANAESQPEGSHAELIWAEVSKSFEKNKLLKASQTKLGLKHSQLKQLKKATFLDTIELFKIRSGSSRRGYNEFILAALKEMRAYEVEDDLEAYKALLSVLPRGGRLKASSILHADVGGYIQQQATVTRLLLQLNANHVIPDDDVGNTIVEVFGFRSYVMTHYRRMMYWVPKLRHANPWPVVERLPDDIEGEDAIRLAQLAAARICPDPNTEFTTIVIESKEANTPNCIVSAQSPAQRALLSAYATTLASSPQSSILYLDGPQFFWYRELQLAHYVLWGSLDKQRLKAQVEKCQEIKNRLKSVSDVTSWDFSIPGSEREKPISLQPVVPPDSLLPLPPQTVVPAYADDDDEGSLIALHPKRSSLMRRGSIMTAERRRSLWVGFGPLHQITHLPEDLTRHEQAEGVIMGVGVVAPMSNALESQARAYGGLTYREMPDPTVSLPVPASPELIQRWLNRLRDLNPTLDKWTVIIRNRDKIFSDLGTGILKNASNGYNCSLFAYGQTGSGKSYSVVGYGKNKGIVPTTCEHLFEIIDKNRDPHKEFQVTISMIEIYNEKVHDLLSLGSKSSAGLPVRQTAGEGFFVQGLKIVPVGSYSDIEERMKQGTANRTIAATNMNATSSRAHTLVCISFDQITSVNGATKRLSSAINFVDLAGSERVDSTGATGDRLKEGVNINRSLSVLANVISALAEKKKVVPYRDSVLTKLLQNALSGNSKTVMIAALSPADISYAETLSTLRYADRAKQIKTNAVMNDKLQDSVTKELVAENERLRKQLEELMKASEVDSPPGMLSEERVRIQEEVRGEIIAQLENNRERLENQNRNVFKKKLEEARKEVTVEEMLIEGRQNMNTRRQCPYISNLNEDPLLSGVIIHCLDADKIVVGREGALESQRLRKKVVNQDGKTVAHIWLRGLNIQDTHATFNRLTDGRMEISAGPNSTPNTRVNGAILTAARILKPMDRILFGSYHLYVYHNDAEKSKETPDNVDWDFAQKELAKSEVIDQMNESMDENDRCVLQQQLIELLPMLQEVNAIAKEMNKCRTFDIVLLPALLQQTVYSQHKTARIAIRMKCSRTGHTWMWDRGKFLNRRFLIQEMYQAFDAGEGEYKPIRQEDDPFWEPLEPLLVGFTPAFLQSLAYGLDYTDRLQISDLDGQIIGEVNMSLQPCLQSGVVPAPDSLEGLFVDRPQKLLGRPFYFKVGVTEINLPKLLNGKRTSLHYRVYKEEKETIVQLDASECEGDACKLSLRHSRQIAFKNVSSEQLTYLEKDCIAFLIFVDQEDKETPDDQLKVPDTGNVMPPIRRDSIAVFQLANGRFRNSLRRILQEKGISTVDMCSDQLKKVYDTWSKVTPSPEAFQGLLADVLRFCEASSTEANLAQVKDHKTISGKVKPMTFVKKILKR</sequence>
<keyword evidence="4 10" id="KW-0067">ATP-binding</keyword>
<feature type="region of interest" description="Disordered" evidence="12">
    <location>
        <begin position="70"/>
        <end position="99"/>
    </location>
</feature>
<evidence type="ECO:0000256" key="9">
    <source>
        <dbReference type="ARBA" id="ARBA00034078"/>
    </source>
</evidence>
<dbReference type="PROSITE" id="PS50067">
    <property type="entry name" value="KINESIN_MOTOR_2"/>
    <property type="match status" value="1"/>
</dbReference>
<feature type="binding site" evidence="10">
    <location>
        <begin position="728"/>
        <end position="735"/>
    </location>
    <ligand>
        <name>ATP</name>
        <dbReference type="ChEBI" id="CHEBI:30616"/>
    </ligand>
</feature>
<evidence type="ECO:0000256" key="11">
    <source>
        <dbReference type="SAM" id="Coils"/>
    </source>
</evidence>
<dbReference type="Pfam" id="PF09360">
    <property type="entry name" value="zf-CDGSH"/>
    <property type="match status" value="1"/>
</dbReference>
<comment type="caution">
    <text evidence="14">The sequence shown here is derived from an EMBL/GenBank/DDBJ whole genome shotgun (WGS) entry which is preliminary data.</text>
</comment>
<evidence type="ECO:0000313" key="14">
    <source>
        <dbReference type="EMBL" id="KAL5106021.1"/>
    </source>
</evidence>
<evidence type="ECO:0000256" key="8">
    <source>
        <dbReference type="ARBA" id="ARBA00023175"/>
    </source>
</evidence>